<reference evidence="11" key="1">
    <citation type="submission" date="2020-06" db="EMBL/GenBank/DDBJ databases">
        <authorList>
            <person name="Ji K."/>
            <person name="Li J."/>
        </authorList>
    </citation>
    <scope>NUCLEOTIDE SEQUENCE</scope>
    <source>
        <strain evidence="11">JKM2019</strain>
        <tissue evidence="11">Whole body</tissue>
    </source>
</reference>
<evidence type="ECO:0000256" key="3">
    <source>
        <dbReference type="ARBA" id="ARBA00022448"/>
    </source>
</evidence>
<feature type="transmembrane region" description="Helical" evidence="9">
    <location>
        <begin position="612"/>
        <end position="632"/>
    </location>
</feature>
<dbReference type="GO" id="GO:0005886">
    <property type="term" value="C:plasma membrane"/>
    <property type="evidence" value="ECO:0007669"/>
    <property type="project" value="TreeGrafter"/>
</dbReference>
<evidence type="ECO:0000256" key="8">
    <source>
        <dbReference type="ARBA" id="ARBA00023136"/>
    </source>
</evidence>
<evidence type="ECO:0000256" key="6">
    <source>
        <dbReference type="ARBA" id="ARBA00022989"/>
    </source>
</evidence>
<comment type="function">
    <text evidence="9">Essential component of the vacuolar proton pump (V-ATPase), a multimeric enzyme that catalyzes the translocation of protons across the membranes. Required for assembly and activity of the V-ATPase.</text>
</comment>
<reference evidence="11" key="2">
    <citation type="journal article" date="2021" name="World Allergy Organ. J.">
        <title>Chromosome-level assembly of Dermatophagoides farinae genome and transcriptome reveals two novel allergens Der f 37 and Der f 39.</title>
        <authorList>
            <person name="Chen J."/>
            <person name="Cai Z."/>
            <person name="Fan D."/>
            <person name="Hu J."/>
            <person name="Hou Y."/>
            <person name="He Y."/>
            <person name="Zhang Z."/>
            <person name="Zhao Z."/>
            <person name="Gao P."/>
            <person name="Hu W."/>
            <person name="Sun J."/>
            <person name="Li J."/>
            <person name="Ji K."/>
        </authorList>
    </citation>
    <scope>NUCLEOTIDE SEQUENCE</scope>
    <source>
        <strain evidence="11">JKM2019</strain>
    </source>
</reference>
<dbReference type="GO" id="GO:0000220">
    <property type="term" value="C:vacuolar proton-transporting V-type ATPase, V0 domain"/>
    <property type="evidence" value="ECO:0007669"/>
    <property type="project" value="InterPro"/>
</dbReference>
<dbReference type="OrthoDB" id="6412104at2759"/>
<dbReference type="Pfam" id="PF01496">
    <property type="entry name" value="V_ATPase_I"/>
    <property type="match status" value="1"/>
</dbReference>
<proteinExistence type="inferred from homology"/>
<dbReference type="EMBL" id="SDOV01000005">
    <property type="protein sequence ID" value="KAH7641006.1"/>
    <property type="molecule type" value="Genomic_DNA"/>
</dbReference>
<name>A0A9D4NXT5_DERFA</name>
<evidence type="ECO:0000256" key="10">
    <source>
        <dbReference type="SAM" id="MobiDB-lite"/>
    </source>
</evidence>
<evidence type="ECO:0000256" key="9">
    <source>
        <dbReference type="RuleBase" id="RU361189"/>
    </source>
</evidence>
<feature type="transmembrane region" description="Helical" evidence="9">
    <location>
        <begin position="442"/>
        <end position="466"/>
    </location>
</feature>
<keyword evidence="6 9" id="KW-1133">Transmembrane helix</keyword>
<dbReference type="InterPro" id="IPR002490">
    <property type="entry name" value="V-ATPase_116kDa_su"/>
</dbReference>
<dbReference type="PANTHER" id="PTHR11629:SF63">
    <property type="entry name" value="V-TYPE PROTON ATPASE SUBUNIT A"/>
    <property type="match status" value="1"/>
</dbReference>
<keyword evidence="8 9" id="KW-0472">Membrane</keyword>
<gene>
    <name evidence="11" type="ORF">HUG17_8475</name>
</gene>
<evidence type="ECO:0000256" key="5">
    <source>
        <dbReference type="ARBA" id="ARBA00022781"/>
    </source>
</evidence>
<keyword evidence="5 9" id="KW-0375">Hydrogen ion transport</keyword>
<protein>
    <recommendedName>
        <fullName evidence="9">V-type proton ATPase subunit a</fullName>
    </recommendedName>
</protein>
<evidence type="ECO:0000256" key="7">
    <source>
        <dbReference type="ARBA" id="ARBA00023065"/>
    </source>
</evidence>
<dbReference type="AlphaFoldDB" id="A0A9D4NXT5"/>
<comment type="caution">
    <text evidence="11">The sequence shown here is derived from an EMBL/GenBank/DDBJ whole genome shotgun (WGS) entry which is preliminary data.</text>
</comment>
<keyword evidence="3 9" id="KW-0813">Transport</keyword>
<dbReference type="GO" id="GO:0051117">
    <property type="term" value="F:ATPase binding"/>
    <property type="evidence" value="ECO:0007669"/>
    <property type="project" value="TreeGrafter"/>
</dbReference>
<feature type="region of interest" description="Disordered" evidence="10">
    <location>
        <begin position="85"/>
        <end position="107"/>
    </location>
</feature>
<feature type="transmembrane region" description="Helical" evidence="9">
    <location>
        <begin position="851"/>
        <end position="878"/>
    </location>
</feature>
<feature type="transmembrane region" description="Helical" evidence="9">
    <location>
        <begin position="579"/>
        <end position="597"/>
    </location>
</feature>
<evidence type="ECO:0000256" key="1">
    <source>
        <dbReference type="ARBA" id="ARBA00004141"/>
    </source>
</evidence>
<evidence type="ECO:0000313" key="11">
    <source>
        <dbReference type="EMBL" id="KAH7641006.1"/>
    </source>
</evidence>
<dbReference type="InterPro" id="IPR026028">
    <property type="entry name" value="V-type_ATPase_116kDa_su_euka"/>
</dbReference>
<comment type="similarity">
    <text evidence="2 9">Belongs to the V-ATPase 116 kDa subunit family.</text>
</comment>
<feature type="compositionally biased region" description="Basic and acidic residues" evidence="10">
    <location>
        <begin position="85"/>
        <end position="97"/>
    </location>
</feature>
<dbReference type="PANTHER" id="PTHR11629">
    <property type="entry name" value="VACUOLAR PROTON ATPASES"/>
    <property type="match status" value="1"/>
</dbReference>
<keyword evidence="4 9" id="KW-0812">Transmembrane</keyword>
<comment type="subcellular location">
    <subcellularLocation>
        <location evidence="1">Membrane</location>
        <topology evidence="1">Multi-pass membrane protein</topology>
    </subcellularLocation>
</comment>
<feature type="transmembrane region" description="Helical" evidence="9">
    <location>
        <begin position="478"/>
        <end position="499"/>
    </location>
</feature>
<keyword evidence="7 9" id="KW-0406">Ion transport</keyword>
<dbReference type="Proteomes" id="UP000828236">
    <property type="component" value="Unassembled WGS sequence"/>
</dbReference>
<sequence>MTKPEDYYSWFRSEQMSLCQLYLQSDSVYHIVALLGEKGICQFRDLNQSSNSFQRKYVAEIRRCAEMERKIVFFEKEMERDGVSDVKKFDHHDDDRQQQQQPIDIPSMKDLSQLEQRLEKLEHDLLNENKTQLQMKHRLLSLTEYKEILRKADQFFNEAQSDGPSANKSMLRRMSVVDPDLMRRFSMHMHQPNQPNQLNQIPLEPVIELATMTGSILASRFMSFERMLWRVSRGNILLKRIDVDELLEDPETGELQHKCLFILVCQGEKLRNTCQKICTGFHAKLYSCPEQRDERNSAHQRVLHDICDIQNVIARTNDHRKNLLVAIATNLQKWKTTIIKVKNTYETMNLFSNDVTGHCLIAECWIPSNQIAEARSILVQGQMMSNSLGPSILDHIPTIETPPTYNVSNKFTAGFQALVDSYGSCTYGEVNPAPYAIISFPFIFAVMFGDTGHGIIMALFALWMIIKEKQLKSVRNEIFSMFFAGRYTILLMGLFSIYTGAMYNDIFSKSVNLFGTAFHRDLDKFEELSNVTSASGHHLLHLVPDKHLDQDFRYYFGMDPVWQIASNKVQYTNTYKMKLSVILGVLQMFFGVILSVFNHCHYSEWISVWVEFIPQLVFLLAIFGYMNFMIFFKWFAYDSTRAGCAPSILITLINMFMFKMPDEKDPCYLKDEMFPGQFTIQSIFIILALLSVPIMLLIKPLYLLCRHHGAQKSTIIYDQNSFEMENSSHSNQNLEAGNVQQQQQQEMVSNSNGNHIITVEDNTSQRSEHEVKHVEHDGNNQGHAANATDEFSFGDVFINQTIHTIEYCLGSVSHTASYLRLWALSLAHAELSEVLWNMVMIQGFMEFKFQYGYLAGAVVMFFVFAFWAILTVVILIVMEGLSAFLHALRLHWVEFMSKFYHGAGYPFEPFDFRTKLDEL</sequence>
<evidence type="ECO:0000256" key="4">
    <source>
        <dbReference type="ARBA" id="ARBA00022692"/>
    </source>
</evidence>
<dbReference type="PIRSF" id="PIRSF001293">
    <property type="entry name" value="ATP6V0A1"/>
    <property type="match status" value="1"/>
</dbReference>
<organism evidence="11">
    <name type="scientific">Dermatophagoides farinae</name>
    <name type="common">American house dust mite</name>
    <dbReference type="NCBI Taxonomy" id="6954"/>
    <lineage>
        <taxon>Eukaryota</taxon>
        <taxon>Metazoa</taxon>
        <taxon>Ecdysozoa</taxon>
        <taxon>Arthropoda</taxon>
        <taxon>Chelicerata</taxon>
        <taxon>Arachnida</taxon>
        <taxon>Acari</taxon>
        <taxon>Acariformes</taxon>
        <taxon>Sarcoptiformes</taxon>
        <taxon>Astigmata</taxon>
        <taxon>Psoroptidia</taxon>
        <taxon>Analgoidea</taxon>
        <taxon>Pyroglyphidae</taxon>
        <taxon>Dermatophagoidinae</taxon>
        <taxon>Dermatophagoides</taxon>
    </lineage>
</organism>
<dbReference type="GO" id="GO:0046961">
    <property type="term" value="F:proton-transporting ATPase activity, rotational mechanism"/>
    <property type="evidence" value="ECO:0007669"/>
    <property type="project" value="InterPro"/>
</dbReference>
<evidence type="ECO:0000256" key="2">
    <source>
        <dbReference type="ARBA" id="ARBA00009904"/>
    </source>
</evidence>
<feature type="transmembrane region" description="Helical" evidence="9">
    <location>
        <begin position="678"/>
        <end position="698"/>
    </location>
</feature>
<dbReference type="GO" id="GO:0007035">
    <property type="term" value="P:vacuolar acidification"/>
    <property type="evidence" value="ECO:0007669"/>
    <property type="project" value="TreeGrafter"/>
</dbReference>
<accession>A0A9D4NXT5</accession>